<dbReference type="GO" id="GO:0160154">
    <property type="term" value="F:tRNA pseudouridine(38/39) synthase activity"/>
    <property type="evidence" value="ECO:0007669"/>
    <property type="project" value="UniProtKB-EC"/>
</dbReference>
<dbReference type="HAMAP" id="MF_00171">
    <property type="entry name" value="TruA"/>
    <property type="match status" value="1"/>
</dbReference>
<dbReference type="PANTHER" id="PTHR11142:SF5">
    <property type="entry name" value="TRNA PSEUDOURIDINE(38_39) SYNTHASE"/>
    <property type="match status" value="1"/>
</dbReference>
<accession>A0A452EBI4</accession>
<dbReference type="PANTHER" id="PTHR11142">
    <property type="entry name" value="PSEUDOURIDYLATE SYNTHASE"/>
    <property type="match status" value="1"/>
</dbReference>
<comment type="subcellular location">
    <subcellularLocation>
        <location evidence="1">Nucleus</location>
    </subcellularLocation>
</comment>
<dbReference type="CTD" id="83480"/>
<dbReference type="Pfam" id="PF01416">
    <property type="entry name" value="PseudoU_synth_1"/>
    <property type="match status" value="1"/>
</dbReference>
<comment type="catalytic activity">
    <reaction evidence="7">
        <text>uridine(38/39) in tRNA = pseudouridine(38/39) in tRNA</text>
        <dbReference type="Rhea" id="RHEA:42564"/>
        <dbReference type="Rhea" id="RHEA-COMP:10117"/>
        <dbReference type="Rhea" id="RHEA-COMP:10118"/>
        <dbReference type="ChEBI" id="CHEBI:65314"/>
        <dbReference type="ChEBI" id="CHEBI:65315"/>
        <dbReference type="EC" id="5.4.99.45"/>
    </reaction>
</comment>
<dbReference type="SMR" id="A0A452EBI4"/>
<dbReference type="KEGG" id="chx:102186838"/>
<dbReference type="InterPro" id="IPR020095">
    <property type="entry name" value="PsdUridine_synth_TruA_C"/>
</dbReference>
<dbReference type="OrthoDB" id="25767at2759"/>
<dbReference type="Gene3D" id="3.30.70.660">
    <property type="entry name" value="Pseudouridine synthase I, catalytic domain, C-terminal subdomain"/>
    <property type="match status" value="1"/>
</dbReference>
<dbReference type="AlphaFoldDB" id="A0A452EBI4"/>
<dbReference type="EMBL" id="LWLT01000026">
    <property type="status" value="NOT_ANNOTATED_CDS"/>
    <property type="molecule type" value="Genomic_DNA"/>
</dbReference>
<dbReference type="GO" id="GO:0005737">
    <property type="term" value="C:cytoplasm"/>
    <property type="evidence" value="ECO:0007669"/>
    <property type="project" value="TreeGrafter"/>
</dbReference>
<dbReference type="GO" id="GO:0031119">
    <property type="term" value="P:tRNA pseudouridine synthesis"/>
    <property type="evidence" value="ECO:0007669"/>
    <property type="project" value="Ensembl"/>
</dbReference>
<dbReference type="RefSeq" id="XP_005699659.2">
    <property type="nucleotide sequence ID" value="XM_005699602.3"/>
</dbReference>
<dbReference type="RefSeq" id="XP_005699663.2">
    <property type="nucleotide sequence ID" value="XM_005699606.3"/>
</dbReference>
<protein>
    <recommendedName>
        <fullName evidence="9">tRNA pseudouridine(38/39) synthase</fullName>
        <ecNumber evidence="8">5.4.99.45</ecNumber>
    </recommendedName>
    <alternativeName>
        <fullName evidence="10">tRNA pseudouridine synthase 3</fullName>
    </alternativeName>
    <alternativeName>
        <fullName evidence="11">tRNA pseudouridylate synthase 3</fullName>
    </alternativeName>
    <alternativeName>
        <fullName evidence="12">tRNA-uridine isomerase 3</fullName>
    </alternativeName>
</protein>
<evidence type="ECO:0000256" key="12">
    <source>
        <dbReference type="ARBA" id="ARBA00080861"/>
    </source>
</evidence>
<sequence length="481" mass="55480">MAENDADRTQTEKLLQRVQELEQEVKRLKKEQANNKVTNIRENSSGAGGKAKRAFDFSAHGQRHVALKIAYLGWGYQGFASQENTSNTIEEKLFEALIKTRLVENRQTSNYHRCGRTDKGVSAFGQVISLDLRSHFPKGRDSEDFNLKDEVNDVATEIRYTHILNRVLPPDIRVLAWAPVETSFSARFSCLERTYRYFFPCANLDIVTMNYAAQKYVGTHDFRNLCKMDVANGVTNFQRTILSAQVQRVGQNLAEEGWQEPFQLCQFEVTGQAFLYHQVRCMMAILFLIGQGMEKPEVIDELLNIEKNPQKPQYSMAVEFPLVLYDCKFENIKWIYDREVQEFNVTHLQQLWANHAVKTQMLYSMLQGLDSVALPCGTGPKMDGMIEWRNVKPSVTKQTSAFVEGVKMRTYKPLMDRPKCQGLESRIQHFVRRGRIEHPHLLHEEETKAKRDCSDTLEEENSVFEKPTKRICVDTELKSVT</sequence>
<dbReference type="GeneID" id="102186838"/>
<dbReference type="OMA" id="DCKFPEM"/>
<keyword evidence="16" id="KW-1185">Reference proteome</keyword>
<keyword evidence="5" id="KW-0413">Isomerase</keyword>
<dbReference type="InterPro" id="IPR020097">
    <property type="entry name" value="PsdUridine_synth_TruA_a/b_dom"/>
</dbReference>
<evidence type="ECO:0000256" key="8">
    <source>
        <dbReference type="ARBA" id="ARBA00066567"/>
    </source>
</evidence>
<dbReference type="FunFam" id="3.30.70.580:FF:000007">
    <property type="entry name" value="tRNA pseudouridine synthase"/>
    <property type="match status" value="1"/>
</dbReference>
<dbReference type="GeneTree" id="ENSGT00950000183160"/>
<dbReference type="RefSeq" id="XP_005699661.2">
    <property type="nucleotide sequence ID" value="XM_005699604.3"/>
</dbReference>
<organism evidence="15 16">
    <name type="scientific">Capra hircus</name>
    <name type="common">Goat</name>
    <dbReference type="NCBI Taxonomy" id="9925"/>
    <lineage>
        <taxon>Eukaryota</taxon>
        <taxon>Metazoa</taxon>
        <taxon>Chordata</taxon>
        <taxon>Craniata</taxon>
        <taxon>Vertebrata</taxon>
        <taxon>Euteleostomi</taxon>
        <taxon>Mammalia</taxon>
        <taxon>Eutheria</taxon>
        <taxon>Laurasiatheria</taxon>
        <taxon>Artiodactyla</taxon>
        <taxon>Ruminantia</taxon>
        <taxon>Pecora</taxon>
        <taxon>Bovidae</taxon>
        <taxon>Caprinae</taxon>
        <taxon>Capra</taxon>
    </lineage>
</organism>
<dbReference type="FunFam" id="3.30.70.660:FF:000005">
    <property type="entry name" value="tRNA pseudouridine synthase"/>
    <property type="match status" value="1"/>
</dbReference>
<reference evidence="15 16" key="1">
    <citation type="submission" date="2016-04" db="EMBL/GenBank/DDBJ databases">
        <title>Polished mammalian reference genomes with single-molecule sequencing and chromosome conformation capture applied to the Capra hircus genome.</title>
        <authorList>
            <person name="Bickhart D.M."/>
            <person name="Koren S."/>
            <person name="Rosen B."/>
            <person name="Hastie A."/>
            <person name="Liachko I."/>
            <person name="Sullivan S.T."/>
            <person name="Burton J."/>
            <person name="Sayre B.L."/>
            <person name="Huson H.J."/>
            <person name="Lee J."/>
            <person name="Lam E."/>
            <person name="Kelley C.M."/>
            <person name="Hutchison J.L."/>
            <person name="Zhou Y."/>
            <person name="Sun J."/>
            <person name="Crisa A."/>
            <person name="Schwartz J.C."/>
            <person name="Hammond J.A."/>
            <person name="Schroeder S.G."/>
            <person name="Liu G.E."/>
            <person name="Dunham M."/>
            <person name="Shendure J."/>
            <person name="Sonstegard T.S."/>
            <person name="Phillippy A.M."/>
            <person name="Van Tassell C.P."/>
            <person name="Smith T.P."/>
        </authorList>
    </citation>
    <scope>NUCLEOTIDE SEQUENCE [LARGE SCALE GENOMIC DNA]</scope>
</reference>
<dbReference type="GO" id="GO:1990481">
    <property type="term" value="P:mRNA pseudouridine synthesis"/>
    <property type="evidence" value="ECO:0007669"/>
    <property type="project" value="TreeGrafter"/>
</dbReference>
<keyword evidence="13" id="KW-0175">Coiled coil</keyword>
<evidence type="ECO:0000313" key="16">
    <source>
        <dbReference type="Proteomes" id="UP000291000"/>
    </source>
</evidence>
<dbReference type="STRING" id="9925.ENSCHIP00000009381"/>
<gene>
    <name evidence="15" type="primary">PUS3</name>
</gene>
<dbReference type="GO" id="GO:0003723">
    <property type="term" value="F:RNA binding"/>
    <property type="evidence" value="ECO:0007669"/>
    <property type="project" value="InterPro"/>
</dbReference>
<evidence type="ECO:0000256" key="7">
    <source>
        <dbReference type="ARBA" id="ARBA00050420"/>
    </source>
</evidence>
<evidence type="ECO:0000256" key="10">
    <source>
        <dbReference type="ARBA" id="ARBA00075152"/>
    </source>
</evidence>
<evidence type="ECO:0000256" key="1">
    <source>
        <dbReference type="ARBA" id="ARBA00004123"/>
    </source>
</evidence>
<dbReference type="Ensembl" id="ENSCHIT00000017153.1">
    <property type="protein sequence ID" value="ENSCHIP00000009381.1"/>
    <property type="gene ID" value="ENSCHIG00000012260.1"/>
</dbReference>
<keyword evidence="6" id="KW-0539">Nucleus</keyword>
<dbReference type="InterPro" id="IPR020103">
    <property type="entry name" value="PsdUridine_synth_cat_dom_sf"/>
</dbReference>
<evidence type="ECO:0000256" key="5">
    <source>
        <dbReference type="ARBA" id="ARBA00023235"/>
    </source>
</evidence>
<keyword evidence="3" id="KW-0819">tRNA processing</keyword>
<evidence type="ECO:0000256" key="6">
    <source>
        <dbReference type="ARBA" id="ARBA00023242"/>
    </source>
</evidence>
<dbReference type="Gene3D" id="3.30.70.580">
    <property type="entry name" value="Pseudouridine synthase I, catalytic domain, N-terminal subdomain"/>
    <property type="match status" value="1"/>
</dbReference>
<proteinExistence type="inferred from homology"/>
<evidence type="ECO:0000313" key="15">
    <source>
        <dbReference type="Ensembl" id="ENSCHIP00000009381.1"/>
    </source>
</evidence>
<keyword evidence="4" id="KW-0007">Acetylation</keyword>
<dbReference type="SUPFAM" id="SSF55120">
    <property type="entry name" value="Pseudouridine synthase"/>
    <property type="match status" value="1"/>
</dbReference>
<reference evidence="15" key="3">
    <citation type="submission" date="2025-09" db="UniProtKB">
        <authorList>
            <consortium name="Ensembl"/>
        </authorList>
    </citation>
    <scope>IDENTIFICATION</scope>
</reference>
<dbReference type="NCBIfam" id="TIGR00071">
    <property type="entry name" value="hisT_truA"/>
    <property type="match status" value="1"/>
</dbReference>
<evidence type="ECO:0000259" key="14">
    <source>
        <dbReference type="Pfam" id="PF01416"/>
    </source>
</evidence>
<evidence type="ECO:0000256" key="4">
    <source>
        <dbReference type="ARBA" id="ARBA00022990"/>
    </source>
</evidence>
<dbReference type="Bgee" id="ENSCHIG00000012260">
    <property type="expression patterns" value="Expressed in liver and 17 other cell types or tissues"/>
</dbReference>
<dbReference type="Proteomes" id="UP000291000">
    <property type="component" value="Chromosome 29"/>
</dbReference>
<feature type="coiled-coil region" evidence="13">
    <location>
        <begin position="4"/>
        <end position="38"/>
    </location>
</feature>
<dbReference type="InterPro" id="IPR041707">
    <property type="entry name" value="Pus3-like"/>
</dbReference>
<dbReference type="CDD" id="cd02569">
    <property type="entry name" value="PseudoU_synth_ScPus3"/>
    <property type="match status" value="1"/>
</dbReference>
<dbReference type="InterPro" id="IPR001406">
    <property type="entry name" value="PsdUridine_synth_TruA"/>
</dbReference>
<comment type="similarity">
    <text evidence="2">Belongs to the tRNA pseudouridine synthase TruA family.</text>
</comment>
<evidence type="ECO:0000256" key="9">
    <source>
        <dbReference type="ARBA" id="ARBA00074242"/>
    </source>
</evidence>
<dbReference type="EC" id="5.4.99.45" evidence="8"/>
<evidence type="ECO:0000256" key="3">
    <source>
        <dbReference type="ARBA" id="ARBA00022694"/>
    </source>
</evidence>
<evidence type="ECO:0000256" key="11">
    <source>
        <dbReference type="ARBA" id="ARBA00079075"/>
    </source>
</evidence>
<dbReference type="GO" id="GO:0005634">
    <property type="term" value="C:nucleus"/>
    <property type="evidence" value="ECO:0007669"/>
    <property type="project" value="UniProtKB-SubCell"/>
</dbReference>
<name>A0A452EBI4_CAPHI</name>
<evidence type="ECO:0000256" key="2">
    <source>
        <dbReference type="ARBA" id="ARBA00009375"/>
    </source>
</evidence>
<feature type="domain" description="Pseudouridine synthase I TruA alpha/beta" evidence="14">
    <location>
        <begin position="212"/>
        <end position="330"/>
    </location>
</feature>
<dbReference type="InterPro" id="IPR020094">
    <property type="entry name" value="TruA/RsuA/RluB/E/F_N"/>
</dbReference>
<reference evidence="15" key="2">
    <citation type="submission" date="2025-08" db="UniProtKB">
        <authorList>
            <consortium name="Ensembl"/>
        </authorList>
    </citation>
    <scope>IDENTIFICATION</scope>
</reference>
<evidence type="ECO:0000256" key="13">
    <source>
        <dbReference type="SAM" id="Coils"/>
    </source>
</evidence>